<feature type="transmembrane region" description="Helical" evidence="1">
    <location>
        <begin position="60"/>
        <end position="81"/>
    </location>
</feature>
<accession>A0ABQ4QMC2</accession>
<evidence type="ECO:0000313" key="3">
    <source>
        <dbReference type="Proteomes" id="UP001055117"/>
    </source>
</evidence>
<organism evidence="2 3">
    <name type="scientific">Methylobacterium cerastii</name>
    <dbReference type="NCBI Taxonomy" id="932741"/>
    <lineage>
        <taxon>Bacteria</taxon>
        <taxon>Pseudomonadati</taxon>
        <taxon>Pseudomonadota</taxon>
        <taxon>Alphaproteobacteria</taxon>
        <taxon>Hyphomicrobiales</taxon>
        <taxon>Methylobacteriaceae</taxon>
        <taxon>Methylobacterium</taxon>
    </lineage>
</organism>
<dbReference type="Proteomes" id="UP001055117">
    <property type="component" value="Unassembled WGS sequence"/>
</dbReference>
<name>A0ABQ4QMC2_9HYPH</name>
<keyword evidence="3" id="KW-1185">Reference proteome</keyword>
<keyword evidence="1" id="KW-0812">Transmembrane</keyword>
<evidence type="ECO:0000313" key="2">
    <source>
        <dbReference type="EMBL" id="GJD46196.1"/>
    </source>
</evidence>
<feature type="transmembrane region" description="Helical" evidence="1">
    <location>
        <begin position="28"/>
        <end position="48"/>
    </location>
</feature>
<evidence type="ECO:0008006" key="4">
    <source>
        <dbReference type="Google" id="ProtNLM"/>
    </source>
</evidence>
<comment type="caution">
    <text evidence="2">The sequence shown here is derived from an EMBL/GenBank/DDBJ whole genome shotgun (WGS) entry which is preliminary data.</text>
</comment>
<dbReference type="EMBL" id="BPQG01000069">
    <property type="protein sequence ID" value="GJD46196.1"/>
    <property type="molecule type" value="Genomic_DNA"/>
</dbReference>
<keyword evidence="1" id="KW-1133">Transmembrane helix</keyword>
<protein>
    <recommendedName>
        <fullName evidence="4">MFS transporter</fullName>
    </recommendedName>
</protein>
<gene>
    <name evidence="2" type="ORF">AFCDBAGC_4076</name>
</gene>
<evidence type="ECO:0000256" key="1">
    <source>
        <dbReference type="SAM" id="Phobius"/>
    </source>
</evidence>
<proteinExistence type="predicted"/>
<sequence>MTAGRADPIGVDAPRAAAPVGRDLAQTLVFAGTLLLAAFLLFALQPIFTKRVLPVLGGTPAVWSVATVVFQGLLLAGYAYAHAMTR</sequence>
<reference evidence="2 3" key="1">
    <citation type="journal article" date="2021" name="Front. Microbiol.">
        <title>Comprehensive Comparative Genomics and Phenotyping of Methylobacterium Species.</title>
        <authorList>
            <person name="Alessa O."/>
            <person name="Ogura Y."/>
            <person name="Fujitani Y."/>
            <person name="Takami H."/>
            <person name="Hayashi T."/>
            <person name="Sahin N."/>
            <person name="Tani A."/>
        </authorList>
    </citation>
    <scope>NUCLEOTIDE SEQUENCE [LARGE SCALE GENOMIC DNA]</scope>
    <source>
        <strain evidence="2 3">DSM 23679</strain>
    </source>
</reference>
<dbReference type="RefSeq" id="WP_238272842.1">
    <property type="nucleotide sequence ID" value="NZ_BPQG01000069.1"/>
</dbReference>
<keyword evidence="1" id="KW-0472">Membrane</keyword>